<dbReference type="SUPFAM" id="SSF46689">
    <property type="entry name" value="Homeodomain-like"/>
    <property type="match status" value="1"/>
</dbReference>
<reference evidence="1 2" key="1">
    <citation type="submission" date="2024-08" db="EMBL/GenBank/DDBJ databases">
        <authorList>
            <person name="Lu H."/>
        </authorList>
    </citation>
    <scope>NUCLEOTIDE SEQUENCE [LARGE SCALE GENOMIC DNA]</scope>
    <source>
        <strain evidence="1 2">BYS87W</strain>
    </source>
</reference>
<dbReference type="Proteomes" id="UP001606303">
    <property type="component" value="Unassembled WGS sequence"/>
</dbReference>
<dbReference type="RefSeq" id="WP_394383765.1">
    <property type="nucleotide sequence ID" value="NZ_JBIGIB010000002.1"/>
</dbReference>
<sequence>MTSTVFVPSAEAAYIAELTDRDMNRVFDEHLVPAALVRADDGRRFARLASAFAHFYFVTDGIYAAPLRRRVVAELTERVVARRNRDHILALQEALKQADWLVNVQFGQVVDVSSFVENAMKRARTVDEAEAAIQASDDIMGGLPVFAGTRVPIDMVTASLDKGISMERVRDSYPFVTPRLVEAAKVYQLVHPRRGRRRSLGDTHPDWKVRETKVVRLPRVRAAST</sequence>
<keyword evidence="2" id="KW-1185">Reference proteome</keyword>
<dbReference type="InterPro" id="IPR007367">
    <property type="entry name" value="DUF433"/>
</dbReference>
<protein>
    <submittedName>
        <fullName evidence="1">DUF433 domain-containing protein</fullName>
    </submittedName>
</protein>
<name>A0ABW7GXT3_9BURK</name>
<dbReference type="EMBL" id="JBIGIB010000002">
    <property type="protein sequence ID" value="MFG6466795.1"/>
    <property type="molecule type" value="Genomic_DNA"/>
</dbReference>
<gene>
    <name evidence="1" type="ORF">ACG01O_09270</name>
</gene>
<proteinExistence type="predicted"/>
<dbReference type="Gene3D" id="1.10.10.10">
    <property type="entry name" value="Winged helix-like DNA-binding domain superfamily/Winged helix DNA-binding domain"/>
    <property type="match status" value="1"/>
</dbReference>
<accession>A0ABW7GXT3</accession>
<dbReference type="InterPro" id="IPR009057">
    <property type="entry name" value="Homeodomain-like_sf"/>
</dbReference>
<organism evidence="1 2">
    <name type="scientific">Pelomonas baiyunensis</name>
    <dbReference type="NCBI Taxonomy" id="3299026"/>
    <lineage>
        <taxon>Bacteria</taxon>
        <taxon>Pseudomonadati</taxon>
        <taxon>Pseudomonadota</taxon>
        <taxon>Betaproteobacteria</taxon>
        <taxon>Burkholderiales</taxon>
        <taxon>Sphaerotilaceae</taxon>
        <taxon>Roseateles</taxon>
    </lineage>
</organism>
<comment type="caution">
    <text evidence="1">The sequence shown here is derived from an EMBL/GenBank/DDBJ whole genome shotgun (WGS) entry which is preliminary data.</text>
</comment>
<dbReference type="Pfam" id="PF04255">
    <property type="entry name" value="DUF433"/>
    <property type="match status" value="1"/>
</dbReference>
<dbReference type="InterPro" id="IPR036388">
    <property type="entry name" value="WH-like_DNA-bd_sf"/>
</dbReference>
<evidence type="ECO:0000313" key="1">
    <source>
        <dbReference type="EMBL" id="MFG6466795.1"/>
    </source>
</evidence>
<evidence type="ECO:0000313" key="2">
    <source>
        <dbReference type="Proteomes" id="UP001606303"/>
    </source>
</evidence>